<evidence type="ECO:0000256" key="5">
    <source>
        <dbReference type="ARBA" id="ARBA00006936"/>
    </source>
</evidence>
<dbReference type="InterPro" id="IPR042179">
    <property type="entry name" value="KGD_C_sf"/>
</dbReference>
<protein>
    <recommendedName>
        <fullName evidence="7">2-oxoglutarate dehydrogenase E1 component</fullName>
        <ecNumber evidence="6">1.2.4.2</ecNumber>
    </recommendedName>
    <alternativeName>
        <fullName evidence="13">Alpha-ketoglutarate dehydrogenase</fullName>
    </alternativeName>
</protein>
<dbReference type="CDD" id="cd02016">
    <property type="entry name" value="TPP_E1_OGDC_like"/>
    <property type="match status" value="1"/>
</dbReference>
<gene>
    <name evidence="17" type="ORF">IRI77_23650</name>
</gene>
<dbReference type="Gene3D" id="3.40.50.970">
    <property type="match status" value="1"/>
</dbReference>
<dbReference type="Pfam" id="PF00676">
    <property type="entry name" value="E1_dh"/>
    <property type="match status" value="1"/>
</dbReference>
<dbReference type="GO" id="GO:0005829">
    <property type="term" value="C:cytosol"/>
    <property type="evidence" value="ECO:0007669"/>
    <property type="project" value="TreeGrafter"/>
</dbReference>
<evidence type="ECO:0000256" key="9">
    <source>
        <dbReference type="ARBA" id="ARBA00022842"/>
    </source>
</evidence>
<dbReference type="InterPro" id="IPR023213">
    <property type="entry name" value="CAT-like_dom_sf"/>
</dbReference>
<keyword evidence="11" id="KW-0786">Thiamine pyrophosphate</keyword>
<dbReference type="GO" id="GO:0030976">
    <property type="term" value="F:thiamine pyrophosphate binding"/>
    <property type="evidence" value="ECO:0007669"/>
    <property type="project" value="InterPro"/>
</dbReference>
<feature type="region of interest" description="Disordered" evidence="15">
    <location>
        <begin position="27"/>
        <end position="74"/>
    </location>
</feature>
<dbReference type="Proteomes" id="UP000593892">
    <property type="component" value="Chromosome"/>
</dbReference>
<dbReference type="EC" id="1.2.4.2" evidence="6"/>
<dbReference type="SUPFAM" id="SSF52518">
    <property type="entry name" value="Thiamin diphosphate-binding fold (THDP-binding)"/>
    <property type="match status" value="2"/>
</dbReference>
<dbReference type="NCBIfam" id="NF006914">
    <property type="entry name" value="PRK09404.1"/>
    <property type="match status" value="1"/>
</dbReference>
<evidence type="ECO:0000256" key="15">
    <source>
        <dbReference type="SAM" id="MobiDB-lite"/>
    </source>
</evidence>
<evidence type="ECO:0000256" key="8">
    <source>
        <dbReference type="ARBA" id="ARBA00022723"/>
    </source>
</evidence>
<dbReference type="SMART" id="SM00861">
    <property type="entry name" value="Transket_pyr"/>
    <property type="match status" value="1"/>
</dbReference>
<organism evidence="17 18">
    <name type="scientific">Paludibaculum fermentans</name>
    <dbReference type="NCBI Taxonomy" id="1473598"/>
    <lineage>
        <taxon>Bacteria</taxon>
        <taxon>Pseudomonadati</taxon>
        <taxon>Acidobacteriota</taxon>
        <taxon>Terriglobia</taxon>
        <taxon>Bryobacterales</taxon>
        <taxon>Bryobacteraceae</taxon>
        <taxon>Paludibaculum</taxon>
    </lineage>
</organism>
<keyword evidence="10" id="KW-0560">Oxidoreductase</keyword>
<feature type="region of interest" description="Disordered" evidence="15">
    <location>
        <begin position="1196"/>
        <end position="1222"/>
    </location>
</feature>
<keyword evidence="17" id="KW-0456">Lyase</keyword>
<dbReference type="Pfam" id="PF00198">
    <property type="entry name" value="2-oxoacid_dh"/>
    <property type="match status" value="1"/>
</dbReference>
<comment type="cofactor">
    <cofactor evidence="1">
        <name>Mg(2+)</name>
        <dbReference type="ChEBI" id="CHEBI:18420"/>
    </cofactor>
</comment>
<proteinExistence type="inferred from homology"/>
<comment type="similarity">
    <text evidence="5">Belongs to the alpha-ketoglutarate dehydrogenase family.</text>
</comment>
<evidence type="ECO:0000256" key="14">
    <source>
        <dbReference type="ARBA" id="ARBA00052761"/>
    </source>
</evidence>
<dbReference type="GO" id="GO:0045252">
    <property type="term" value="C:oxoglutarate dehydrogenase complex"/>
    <property type="evidence" value="ECO:0007669"/>
    <property type="project" value="TreeGrafter"/>
</dbReference>
<dbReference type="InterPro" id="IPR001078">
    <property type="entry name" value="2-oxoacid_DH_actylTfrase"/>
</dbReference>
<feature type="domain" description="Transketolase-like pyrimidine-binding" evidence="16">
    <location>
        <begin position="878"/>
        <end position="1076"/>
    </location>
</feature>
<dbReference type="UniPathway" id="UPA00223">
    <property type="reaction ID" value="UER00997"/>
</dbReference>
<keyword evidence="8" id="KW-0479">Metal-binding</keyword>
<name>A0A7S7NLF4_PALFE</name>
<dbReference type="NCBIfam" id="NF008907">
    <property type="entry name" value="PRK12270.1"/>
    <property type="match status" value="1"/>
</dbReference>
<evidence type="ECO:0000313" key="18">
    <source>
        <dbReference type="Proteomes" id="UP000593892"/>
    </source>
</evidence>
<dbReference type="GO" id="GO:0046872">
    <property type="term" value="F:metal ion binding"/>
    <property type="evidence" value="ECO:0007669"/>
    <property type="project" value="UniProtKB-KW"/>
</dbReference>
<comment type="cofactor">
    <cofactor evidence="2">
        <name>thiamine diphosphate</name>
        <dbReference type="ChEBI" id="CHEBI:58937"/>
    </cofactor>
</comment>
<evidence type="ECO:0000256" key="1">
    <source>
        <dbReference type="ARBA" id="ARBA00001946"/>
    </source>
</evidence>
<evidence type="ECO:0000256" key="4">
    <source>
        <dbReference type="ARBA" id="ARBA00004813"/>
    </source>
</evidence>
<evidence type="ECO:0000256" key="10">
    <source>
        <dbReference type="ARBA" id="ARBA00023002"/>
    </source>
</evidence>
<accession>A0A7S7NLF4</accession>
<evidence type="ECO:0000256" key="6">
    <source>
        <dbReference type="ARBA" id="ARBA00012280"/>
    </source>
</evidence>
<evidence type="ECO:0000256" key="2">
    <source>
        <dbReference type="ARBA" id="ARBA00001964"/>
    </source>
</evidence>
<comment type="catalytic activity">
    <reaction evidence="14">
        <text>N(6)-[(R)-dihydrolipoyl]-L-lysyl-[protein] + succinyl-CoA = N(6)-[(R)-S(8)-succinyldihydrolipoyl]-L-lysyl-[protein] + CoA</text>
        <dbReference type="Rhea" id="RHEA:15213"/>
        <dbReference type="Rhea" id="RHEA-COMP:10475"/>
        <dbReference type="Rhea" id="RHEA-COMP:20092"/>
        <dbReference type="ChEBI" id="CHEBI:57287"/>
        <dbReference type="ChEBI" id="CHEBI:57292"/>
        <dbReference type="ChEBI" id="CHEBI:83100"/>
        <dbReference type="ChEBI" id="CHEBI:83120"/>
        <dbReference type="EC" id="2.3.1.61"/>
    </reaction>
</comment>
<feature type="compositionally biased region" description="Pro residues" evidence="15">
    <location>
        <begin position="58"/>
        <end position="72"/>
    </location>
</feature>
<evidence type="ECO:0000313" key="17">
    <source>
        <dbReference type="EMBL" id="QOY85803.1"/>
    </source>
</evidence>
<evidence type="ECO:0000256" key="12">
    <source>
        <dbReference type="ARBA" id="ARBA00023268"/>
    </source>
</evidence>
<dbReference type="GO" id="GO:0006099">
    <property type="term" value="P:tricarboxylic acid cycle"/>
    <property type="evidence" value="ECO:0007669"/>
    <property type="project" value="UniProtKB-UniPathway"/>
</dbReference>
<evidence type="ECO:0000256" key="7">
    <source>
        <dbReference type="ARBA" id="ARBA00013321"/>
    </source>
</evidence>
<dbReference type="InterPro" id="IPR029061">
    <property type="entry name" value="THDP-binding"/>
</dbReference>
<dbReference type="EMBL" id="CP063849">
    <property type="protein sequence ID" value="QOY85803.1"/>
    <property type="molecule type" value="Genomic_DNA"/>
</dbReference>
<dbReference type="GO" id="GO:0004591">
    <property type="term" value="F:oxoglutarate dehydrogenase (succinyl-transferring) activity"/>
    <property type="evidence" value="ECO:0007669"/>
    <property type="project" value="UniProtKB-EC"/>
</dbReference>
<dbReference type="Pfam" id="PF02779">
    <property type="entry name" value="Transket_pyr"/>
    <property type="match status" value="1"/>
</dbReference>
<evidence type="ECO:0000256" key="13">
    <source>
        <dbReference type="ARBA" id="ARBA00030680"/>
    </source>
</evidence>
<dbReference type="Gene3D" id="3.40.50.11610">
    <property type="entry name" value="Multifunctional 2-oxoglutarate metabolism enzyme, C-terminal domain"/>
    <property type="match status" value="1"/>
</dbReference>
<dbReference type="PANTHER" id="PTHR23152">
    <property type="entry name" value="2-OXOGLUTARATE DEHYDROGENASE"/>
    <property type="match status" value="1"/>
</dbReference>
<dbReference type="RefSeq" id="WP_194447472.1">
    <property type="nucleotide sequence ID" value="NZ_CP063849.1"/>
</dbReference>
<dbReference type="PANTHER" id="PTHR23152:SF4">
    <property type="entry name" value="2-OXOADIPATE DEHYDROGENASE COMPLEX COMPONENT E1"/>
    <property type="match status" value="1"/>
</dbReference>
<dbReference type="NCBIfam" id="TIGR00239">
    <property type="entry name" value="2oxo_dh_E1"/>
    <property type="match status" value="1"/>
</dbReference>
<sequence length="1248" mass="138634">MSSEPRQRITINSWLEEELYQDFVNNSSNVDESWKEKFEAEPAEEADEPAATTAVVAAPPPTETPAPTPAPPQTVQVRPVAPAVPPVALSPADQLVPLKGAPMRIAENMTLSLTVPTATSQRTIPVKVIDENRRLLNHWRDLHGKSKISYTHLIAWAMVKAIQKVPAINDAYAEIDGQAHRVVRPEINIGIAVDVAGKDGHRSLVVPSIKNAGAKGFYEFLTAFDEIVAKSRTGKLTVDDFKGTTVSLTNPGTVGTLGSVPRLMPGQGAIVATGSIDFPAEFQGVSEELRATLGVCKVMTMSCTYDHRIIQGAESGQFLGKLQSLLEGSEGFYDEIFEQTRMPYQPFRWQVDRKAASSAFRDEKRMEEIAKQAAVLQLINAYRVRGHLIADLNPLGVQPNYHPELDPTTYGLSIWDFDREFIIGNLATSGKQTIATLRTILETLRQTYCGRLGCEYMHIQHPEEKRWLQERMEPQANNWPLEETAKRRVLLKLLQAESFENFLHTRFVGQKRFSLEGGESAMVVLDECLDRGADSGVQEVVVGMAHRGRLTVLSNLIGKSMSQVFGEFEGNVDPEATQGSGDVKYHLGASGIQRTASGKEIKVSLAPNPSHLEAVDPVVEGIVRAKQTWMGDVKREKVLPILVHGDAAFAGQGVVVETLNMSQLNGYRTGGTIHLVINNQIGFTSTPDESRSSTYCTDVARTVQAPILHVNGDDPEACVRATQVAIDYRMRFKKDVVIDMICYRRYGHNEADDPSYTQPLMYKIIKAKKPIGTQYSERLTKEGSVTKDAVERIRRQIQDALNAAHEEAQSKGEKWELQEVTTFEETTVPLVCPRTAVDEGLIARVVEGMTTFPDTFTLHPKLKGFIEKRKEILKGGTADWATGEALAFGTLALEGTPVRLSGQDSGRGTFSQRHLEYFDYNTGQVHTPLMHIDPQQARFEVFDSSLSEYGVMGFEFGYSLGDPLTLTLWEAQFGDFANGAQIMIDQFVSSCEAKWGQPSGLVLLLPHGYEGQGPEHSSARLERFLQLCAENNMQVCNVTTPAQYFHLLRRQMYGGQDRRGLRKPLVLMTPKSLLRHAKAVSTLADFTHGHFEPVIGDTGTAAPDRVSRVIFCTGKIYYELVTEREKRGLNNVAILRLEQMYPWPAEEIETMLWRYPSTAEIVWAQEEPRNQGAFLFVRDKLEPMLAATRRTLRYAGRQEAAAPSTGSSKRHAQEHAAVMEDAFSAGPVRQRRYRVVAKAQKELVPGKA</sequence>
<keyword evidence="18" id="KW-1185">Reference proteome</keyword>
<dbReference type="GO" id="GO:0016829">
    <property type="term" value="F:lyase activity"/>
    <property type="evidence" value="ECO:0007669"/>
    <property type="project" value="UniProtKB-KW"/>
</dbReference>
<evidence type="ECO:0000256" key="3">
    <source>
        <dbReference type="ARBA" id="ARBA00003906"/>
    </source>
</evidence>
<dbReference type="InterPro" id="IPR005475">
    <property type="entry name" value="Transketolase-like_Pyr-bd"/>
</dbReference>
<dbReference type="InterPro" id="IPR011603">
    <property type="entry name" value="2oxoglutarate_DH_E1"/>
</dbReference>
<keyword evidence="17" id="KW-0808">Transferase</keyword>
<keyword evidence="9" id="KW-0460">Magnesium</keyword>
<dbReference type="PIRSF" id="PIRSF000157">
    <property type="entry name" value="Oxoglu_dh_E1"/>
    <property type="match status" value="1"/>
</dbReference>
<dbReference type="InterPro" id="IPR001017">
    <property type="entry name" value="DH_E1"/>
</dbReference>
<keyword evidence="12" id="KW-0511">Multifunctional enzyme</keyword>
<dbReference type="AlphaFoldDB" id="A0A7S7NLF4"/>
<dbReference type="FunFam" id="1.10.287.1150:FF:000004">
    <property type="entry name" value="2-oxoglutarate dehydrogenase E1 component"/>
    <property type="match status" value="1"/>
</dbReference>
<evidence type="ECO:0000256" key="11">
    <source>
        <dbReference type="ARBA" id="ARBA00023052"/>
    </source>
</evidence>
<dbReference type="Gene3D" id="3.40.50.12470">
    <property type="match status" value="1"/>
</dbReference>
<comment type="function">
    <text evidence="3">E1 component of the 2-oxoglutarate dehydrogenase (OGDH) complex which catalyzes the decarboxylation of 2-oxoglutarate, the first step in the conversion of 2-oxoglutarate to succinyl-CoA and CO(2).</text>
</comment>
<dbReference type="Gene3D" id="1.10.287.1150">
    <property type="entry name" value="TPP helical domain"/>
    <property type="match status" value="1"/>
</dbReference>
<reference evidence="17 18" key="1">
    <citation type="submission" date="2020-10" db="EMBL/GenBank/DDBJ databases">
        <title>Complete genome sequence of Paludibaculum fermentans P105T, a facultatively anaerobic acidobacterium capable of dissimilatory Fe(III) reduction.</title>
        <authorList>
            <person name="Dedysh S.N."/>
            <person name="Beletsky A.V."/>
            <person name="Kulichevskaya I.S."/>
            <person name="Mardanov A.V."/>
            <person name="Ravin N.V."/>
        </authorList>
    </citation>
    <scope>NUCLEOTIDE SEQUENCE [LARGE SCALE GENOMIC DNA]</scope>
    <source>
        <strain evidence="17 18">P105</strain>
    </source>
</reference>
<dbReference type="Gene3D" id="3.30.559.10">
    <property type="entry name" value="Chloramphenicol acetyltransferase-like domain"/>
    <property type="match status" value="1"/>
</dbReference>
<dbReference type="GO" id="GO:0004149">
    <property type="term" value="F:dihydrolipoyllysine-residue succinyltransferase activity"/>
    <property type="evidence" value="ECO:0007669"/>
    <property type="project" value="UniProtKB-EC"/>
</dbReference>
<dbReference type="InterPro" id="IPR031717">
    <property type="entry name" value="ODO-1/KGD_C"/>
</dbReference>
<evidence type="ECO:0000259" key="16">
    <source>
        <dbReference type="SMART" id="SM00861"/>
    </source>
</evidence>
<comment type="pathway">
    <text evidence="4">Carbohydrate metabolism; tricarboxylic acid cycle; succinyl-CoA from 2-oxoglutarate (dehydrogenase route): step 1/1.</text>
</comment>
<dbReference type="SUPFAM" id="SSF52777">
    <property type="entry name" value="CoA-dependent acyltransferases"/>
    <property type="match status" value="1"/>
</dbReference>
<dbReference type="KEGG" id="pfer:IRI77_23650"/>
<dbReference type="Pfam" id="PF16870">
    <property type="entry name" value="OxoGdeHyase_C"/>
    <property type="match status" value="1"/>
</dbReference>